<gene>
    <name evidence="6" type="ORF">SAMN05444004_111102</name>
</gene>
<evidence type="ECO:0000256" key="2">
    <source>
        <dbReference type="ARBA" id="ARBA00022676"/>
    </source>
</evidence>
<dbReference type="SUPFAM" id="SSF53756">
    <property type="entry name" value="UDP-Glycosyltransferase/glycogen phosphorylase"/>
    <property type="match status" value="1"/>
</dbReference>
<dbReference type="GO" id="GO:0017000">
    <property type="term" value="P:antibiotic biosynthetic process"/>
    <property type="evidence" value="ECO:0007669"/>
    <property type="project" value="UniProtKB-ARBA"/>
</dbReference>
<name>A0A1H3SER3_9RHOB</name>
<proteinExistence type="inferred from homology"/>
<feature type="domain" description="Erythromycin biosynthesis protein CIII-like C-terminal" evidence="4">
    <location>
        <begin position="243"/>
        <end position="374"/>
    </location>
</feature>
<evidence type="ECO:0000313" key="7">
    <source>
        <dbReference type="Proteomes" id="UP000198914"/>
    </source>
</evidence>
<dbReference type="Proteomes" id="UP000198914">
    <property type="component" value="Unassembled WGS sequence"/>
</dbReference>
<dbReference type="InterPro" id="IPR048284">
    <property type="entry name" value="EryCIII-like_N"/>
</dbReference>
<sequence>MRILVTTNKLLSHFTPMLPFAKGLQARGHEVRVAALPDLGEEIAKHGFGHLVLKGPSDAEREAVNERAKCVPREKAGKFFMSHFFMGALARSFLPGLLDELTIWHPDLILRESTEFSGLIAAEKLGIRHARFEIVNGESEESIATNYTEEMDALRSLISLVPTGGGYLRDEPAFSAHPKVLDDTPRINGQEPFRFGTFIPIKAPTTARPEWLPPSGRPLVYMTFGTVTAGEDLTRHVYAASVDAVAGLPVSVLLTTGRNAPHDLIQSVPDNVVVREFVPQAEIFEHAELMVCHGGSGTVLGGLASGTPMVVVPLFADQSDNARCLASAGLCIPVSGDDIPSLRAAITDGLENCEMRRRAIQAANDFAALPTVENALDILVGG</sequence>
<dbReference type="STRING" id="1244108.SAMN05444004_111102"/>
<dbReference type="PANTHER" id="PTHR48050:SF13">
    <property type="entry name" value="STEROL 3-BETA-GLUCOSYLTRANSFERASE UGT80A2"/>
    <property type="match status" value="1"/>
</dbReference>
<organism evidence="6 7">
    <name type="scientific">Jannaschia faecimaris</name>
    <dbReference type="NCBI Taxonomy" id="1244108"/>
    <lineage>
        <taxon>Bacteria</taxon>
        <taxon>Pseudomonadati</taxon>
        <taxon>Pseudomonadota</taxon>
        <taxon>Alphaproteobacteria</taxon>
        <taxon>Rhodobacterales</taxon>
        <taxon>Roseobacteraceae</taxon>
        <taxon>Jannaschia</taxon>
    </lineage>
</organism>
<keyword evidence="7" id="KW-1185">Reference proteome</keyword>
<dbReference type="Gene3D" id="3.40.50.2000">
    <property type="entry name" value="Glycogen Phosphorylase B"/>
    <property type="match status" value="2"/>
</dbReference>
<accession>A0A1H3SER3</accession>
<protein>
    <submittedName>
        <fullName evidence="6">Glycosyltransferase, MGT family</fullName>
    </submittedName>
</protein>
<keyword evidence="2" id="KW-0328">Glycosyltransferase</keyword>
<feature type="domain" description="Erythromycin biosynthesis protein CIII-like N-terminal" evidence="5">
    <location>
        <begin position="24"/>
        <end position="133"/>
    </location>
</feature>
<dbReference type="InterPro" id="IPR050426">
    <property type="entry name" value="Glycosyltransferase_28"/>
</dbReference>
<reference evidence="7" key="1">
    <citation type="submission" date="2016-10" db="EMBL/GenBank/DDBJ databases">
        <authorList>
            <person name="Varghese N."/>
            <person name="Submissions S."/>
        </authorList>
    </citation>
    <scope>NUCLEOTIDE SEQUENCE [LARGE SCALE GENOMIC DNA]</scope>
    <source>
        <strain evidence="7">DSM 100420</strain>
    </source>
</reference>
<dbReference type="EMBL" id="FNPX01000011">
    <property type="protein sequence ID" value="SDZ36051.1"/>
    <property type="molecule type" value="Genomic_DNA"/>
</dbReference>
<evidence type="ECO:0000313" key="6">
    <source>
        <dbReference type="EMBL" id="SDZ36051.1"/>
    </source>
</evidence>
<dbReference type="InterPro" id="IPR002213">
    <property type="entry name" value="UDP_glucos_trans"/>
</dbReference>
<evidence type="ECO:0000259" key="5">
    <source>
        <dbReference type="Pfam" id="PF21036"/>
    </source>
</evidence>
<dbReference type="GO" id="GO:0016758">
    <property type="term" value="F:hexosyltransferase activity"/>
    <property type="evidence" value="ECO:0007669"/>
    <property type="project" value="UniProtKB-ARBA"/>
</dbReference>
<evidence type="ECO:0000256" key="1">
    <source>
        <dbReference type="ARBA" id="ARBA00006962"/>
    </source>
</evidence>
<dbReference type="CDD" id="cd03784">
    <property type="entry name" value="GT1_Gtf-like"/>
    <property type="match status" value="1"/>
</dbReference>
<dbReference type="PANTHER" id="PTHR48050">
    <property type="entry name" value="STEROL 3-BETA-GLUCOSYLTRANSFERASE"/>
    <property type="match status" value="1"/>
</dbReference>
<dbReference type="RefSeq" id="WP_092646498.1">
    <property type="nucleotide sequence ID" value="NZ_FNPX01000011.1"/>
</dbReference>
<dbReference type="GO" id="GO:0008194">
    <property type="term" value="F:UDP-glycosyltransferase activity"/>
    <property type="evidence" value="ECO:0007669"/>
    <property type="project" value="InterPro"/>
</dbReference>
<dbReference type="Pfam" id="PF06722">
    <property type="entry name" value="EryCIII-like_C"/>
    <property type="match status" value="1"/>
</dbReference>
<comment type="similarity">
    <text evidence="1">Belongs to the glycosyltransferase 28 family.</text>
</comment>
<dbReference type="Pfam" id="PF21036">
    <property type="entry name" value="EryCIII-like_N"/>
    <property type="match status" value="1"/>
</dbReference>
<evidence type="ECO:0000256" key="3">
    <source>
        <dbReference type="ARBA" id="ARBA00022679"/>
    </source>
</evidence>
<keyword evidence="3 6" id="KW-0808">Transferase</keyword>
<dbReference type="AlphaFoldDB" id="A0A1H3SER3"/>
<dbReference type="InterPro" id="IPR010610">
    <property type="entry name" value="EryCIII-like_C"/>
</dbReference>
<evidence type="ECO:0000259" key="4">
    <source>
        <dbReference type="Pfam" id="PF06722"/>
    </source>
</evidence>